<gene>
    <name evidence="2" type="ORF">EHAR0213_LOCUS5127</name>
</gene>
<accession>A0A7S3N9B3</accession>
<dbReference type="EMBL" id="HBII01011990">
    <property type="protein sequence ID" value="CAE0346217.1"/>
    <property type="molecule type" value="Transcribed_RNA"/>
</dbReference>
<keyword evidence="1" id="KW-0175">Coiled coil</keyword>
<feature type="coiled-coil region" evidence="1">
    <location>
        <begin position="66"/>
        <end position="125"/>
    </location>
</feature>
<evidence type="ECO:0000256" key="1">
    <source>
        <dbReference type="SAM" id="Coils"/>
    </source>
</evidence>
<evidence type="ECO:0000313" key="2">
    <source>
        <dbReference type="EMBL" id="CAE0346217.1"/>
    </source>
</evidence>
<dbReference type="AlphaFoldDB" id="A0A7S3N9B3"/>
<protein>
    <submittedName>
        <fullName evidence="2">Uncharacterized protein</fullName>
    </submittedName>
</protein>
<proteinExistence type="predicted"/>
<reference evidence="2" key="1">
    <citation type="submission" date="2021-01" db="EMBL/GenBank/DDBJ databases">
        <authorList>
            <person name="Corre E."/>
            <person name="Pelletier E."/>
            <person name="Niang G."/>
            <person name="Scheremetjew M."/>
            <person name="Finn R."/>
            <person name="Kale V."/>
            <person name="Holt S."/>
            <person name="Cochrane G."/>
            <person name="Meng A."/>
            <person name="Brown T."/>
            <person name="Cohen L."/>
        </authorList>
    </citation>
    <scope>NUCLEOTIDE SEQUENCE</scope>
    <source>
        <strain evidence="2">FSP1.4</strain>
    </source>
</reference>
<organism evidence="2">
    <name type="scientific">Euplotes harpa</name>
    <dbReference type="NCBI Taxonomy" id="151035"/>
    <lineage>
        <taxon>Eukaryota</taxon>
        <taxon>Sar</taxon>
        <taxon>Alveolata</taxon>
        <taxon>Ciliophora</taxon>
        <taxon>Intramacronucleata</taxon>
        <taxon>Spirotrichea</taxon>
        <taxon>Hypotrichia</taxon>
        <taxon>Euplotida</taxon>
        <taxon>Euplotidae</taxon>
        <taxon>Euplotes</taxon>
    </lineage>
</organism>
<name>A0A7S3N9B3_9SPIT</name>
<sequence length="144" mass="16908">MEKTNQMYQNSSAYDSNNIKKQLIELEKYISQVNSEITYHKNEVQIMRSETDTLEQVLTLKAHDVKKSMLNEIERVEEDINRSLNQQQTENSRIQQQITSLNGEKISLQQNLLHLERRLGDLEMQVGEDLHGTQQQMDYMSSYA</sequence>